<sequence length="156" mass="16819">ASSLLGLIPGGRRTPGLKELLATVGSYLPPEQVNRVREAAEFGASAHKGQKRLSGEPFIAHPVATAAILADLHLDPDTLVAAILHDVIEDTPTPKDQLAARFGADVAELVDGVTKLDAIQFKSREEAQAESFRKMLLAMVRDLRVILVKLADRTHN</sequence>
<comment type="similarity">
    <text evidence="1">Belongs to the RelA/SpoT family.</text>
</comment>
<dbReference type="GO" id="GO:0042594">
    <property type="term" value="P:response to starvation"/>
    <property type="evidence" value="ECO:0007669"/>
    <property type="project" value="TreeGrafter"/>
</dbReference>
<dbReference type="GO" id="GO:0015969">
    <property type="term" value="P:guanosine tetraphosphate metabolic process"/>
    <property type="evidence" value="ECO:0007669"/>
    <property type="project" value="TreeGrafter"/>
</dbReference>
<accession>T0YTC2</accession>
<dbReference type="InterPro" id="IPR006674">
    <property type="entry name" value="HD_domain"/>
</dbReference>
<gene>
    <name evidence="3" type="ORF">B2A_12156</name>
</gene>
<dbReference type="SUPFAM" id="SSF109604">
    <property type="entry name" value="HD-domain/PDEase-like"/>
    <property type="match status" value="1"/>
</dbReference>
<dbReference type="PANTHER" id="PTHR21262:SF36">
    <property type="entry name" value="BIFUNCTIONAL (P)PPGPP SYNTHASE_HYDROLASE SPOT"/>
    <property type="match status" value="1"/>
</dbReference>
<protein>
    <submittedName>
        <fullName evidence="3">Guanosine-3,5-bis(Diphosphate) 3-pyrophosphohydrolase</fullName>
    </submittedName>
</protein>
<reference evidence="3" key="1">
    <citation type="submission" date="2013-08" db="EMBL/GenBank/DDBJ databases">
        <authorList>
            <person name="Mendez C."/>
            <person name="Richter M."/>
            <person name="Ferrer M."/>
            <person name="Sanchez J."/>
        </authorList>
    </citation>
    <scope>NUCLEOTIDE SEQUENCE</scope>
</reference>
<comment type="caution">
    <text evidence="3">The sequence shown here is derived from an EMBL/GenBank/DDBJ whole genome shotgun (WGS) entry which is preliminary data.</text>
</comment>
<evidence type="ECO:0000256" key="1">
    <source>
        <dbReference type="ARBA" id="ARBA00007476"/>
    </source>
</evidence>
<reference evidence="3" key="2">
    <citation type="journal article" date="2014" name="ISME J.">
        <title>Microbial stratification in low pH oxic and suboxic macroscopic growths along an acid mine drainage.</title>
        <authorList>
            <person name="Mendez-Garcia C."/>
            <person name="Mesa V."/>
            <person name="Sprenger R.R."/>
            <person name="Richter M."/>
            <person name="Diez M.S."/>
            <person name="Solano J."/>
            <person name="Bargiela R."/>
            <person name="Golyshina O.V."/>
            <person name="Manteca A."/>
            <person name="Ramos J.L."/>
            <person name="Gallego J.R."/>
            <person name="Llorente I."/>
            <person name="Martins Dos Santos V.A."/>
            <person name="Jensen O.N."/>
            <person name="Pelaez A.I."/>
            <person name="Sanchez J."/>
            <person name="Ferrer M."/>
        </authorList>
    </citation>
    <scope>NUCLEOTIDE SEQUENCE</scope>
</reference>
<dbReference type="FunFam" id="1.10.3210.10:FF:000001">
    <property type="entry name" value="GTP pyrophosphokinase RelA"/>
    <property type="match status" value="1"/>
</dbReference>
<feature type="non-terminal residue" evidence="3">
    <location>
        <position position="156"/>
    </location>
</feature>
<organism evidence="3">
    <name type="scientific">mine drainage metagenome</name>
    <dbReference type="NCBI Taxonomy" id="410659"/>
    <lineage>
        <taxon>unclassified sequences</taxon>
        <taxon>metagenomes</taxon>
        <taxon>ecological metagenomes</taxon>
    </lineage>
</organism>
<dbReference type="Pfam" id="PF13328">
    <property type="entry name" value="HD_4"/>
    <property type="match status" value="1"/>
</dbReference>
<keyword evidence="3" id="KW-0378">Hydrolase</keyword>
<name>T0YTC2_9ZZZZ</name>
<feature type="domain" description="HD" evidence="2">
    <location>
        <begin position="58"/>
        <end position="156"/>
    </location>
</feature>
<dbReference type="GO" id="GO:0008728">
    <property type="term" value="F:GTP diphosphokinase activity"/>
    <property type="evidence" value="ECO:0007669"/>
    <property type="project" value="TreeGrafter"/>
</dbReference>
<dbReference type="EMBL" id="AUZZ01008763">
    <property type="protein sequence ID" value="EQD36433.1"/>
    <property type="molecule type" value="Genomic_DNA"/>
</dbReference>
<evidence type="ECO:0000313" key="3">
    <source>
        <dbReference type="EMBL" id="EQD36433.1"/>
    </source>
</evidence>
<dbReference type="GO" id="GO:0008893">
    <property type="term" value="F:guanosine-3',5'-bis(diphosphate) 3'-diphosphatase activity"/>
    <property type="evidence" value="ECO:0007669"/>
    <property type="project" value="TreeGrafter"/>
</dbReference>
<feature type="non-terminal residue" evidence="3">
    <location>
        <position position="1"/>
    </location>
</feature>
<dbReference type="GO" id="GO:0005886">
    <property type="term" value="C:plasma membrane"/>
    <property type="evidence" value="ECO:0007669"/>
    <property type="project" value="TreeGrafter"/>
</dbReference>
<dbReference type="CDD" id="cd00077">
    <property type="entry name" value="HDc"/>
    <property type="match status" value="1"/>
</dbReference>
<dbReference type="Gene3D" id="1.10.3210.10">
    <property type="entry name" value="Hypothetical protein af1432"/>
    <property type="match status" value="1"/>
</dbReference>
<evidence type="ECO:0000259" key="2">
    <source>
        <dbReference type="PROSITE" id="PS51831"/>
    </source>
</evidence>
<dbReference type="InterPro" id="IPR003607">
    <property type="entry name" value="HD/PDEase_dom"/>
</dbReference>
<proteinExistence type="inferred from homology"/>
<dbReference type="PROSITE" id="PS51831">
    <property type="entry name" value="HD"/>
    <property type="match status" value="1"/>
</dbReference>
<dbReference type="AlphaFoldDB" id="T0YTC2"/>
<dbReference type="PANTHER" id="PTHR21262">
    <property type="entry name" value="GUANOSINE-3',5'-BIS DIPHOSPHATE 3'-PYROPHOSPHOHYDROLASE"/>
    <property type="match status" value="1"/>
</dbReference>